<protein>
    <submittedName>
        <fullName evidence="1">Uncharacterized protein</fullName>
    </submittedName>
</protein>
<comment type="caution">
    <text evidence="1">The sequence shown here is derived from an EMBL/GenBank/DDBJ whole genome shotgun (WGS) entry which is preliminary data.</text>
</comment>
<feature type="non-terminal residue" evidence="1">
    <location>
        <position position="1"/>
    </location>
</feature>
<gene>
    <name evidence="1" type="ORF">EZS27_042520</name>
</gene>
<evidence type="ECO:0000313" key="1">
    <source>
        <dbReference type="EMBL" id="KAA6305826.1"/>
    </source>
</evidence>
<dbReference type="InterPro" id="IPR014867">
    <property type="entry name" value="Spore_coat_CotH_CotH2/3/7"/>
</dbReference>
<name>A0A5J4P8S0_9ZZZZ</name>
<sequence length="165" mass="19308">ASHPEYNFEGKEAGIRGRGNVTWTYPKKPYRLKFDKKISVFGLGEAKSWVLLANYRDPTLIMNTVAFELGHKLKFPYTNHANHVEMFVNEEYKGSYMLTEQVQVDKYRIDIDEKKDFFVELDTYYDEEIKFRSALINLPVNVKSPEVKNESEIEFVKIAINNLLT</sequence>
<dbReference type="Pfam" id="PF08757">
    <property type="entry name" value="CotH"/>
    <property type="match status" value="1"/>
</dbReference>
<proteinExistence type="predicted"/>
<accession>A0A5J4P8S0</accession>
<dbReference type="AlphaFoldDB" id="A0A5J4P8S0"/>
<reference evidence="1" key="1">
    <citation type="submission" date="2019-03" db="EMBL/GenBank/DDBJ databases">
        <title>Single cell metagenomics reveals metabolic interactions within the superorganism composed of flagellate Streblomastix strix and complex community of Bacteroidetes bacteria on its surface.</title>
        <authorList>
            <person name="Treitli S.C."/>
            <person name="Kolisko M."/>
            <person name="Husnik F."/>
            <person name="Keeling P."/>
            <person name="Hampl V."/>
        </authorList>
    </citation>
    <scope>NUCLEOTIDE SEQUENCE</scope>
    <source>
        <strain evidence="1">STM</strain>
    </source>
</reference>
<organism evidence="1">
    <name type="scientific">termite gut metagenome</name>
    <dbReference type="NCBI Taxonomy" id="433724"/>
    <lineage>
        <taxon>unclassified sequences</taxon>
        <taxon>metagenomes</taxon>
        <taxon>organismal metagenomes</taxon>
    </lineage>
</organism>
<dbReference type="EMBL" id="SNRY01010386">
    <property type="protein sequence ID" value="KAA6305826.1"/>
    <property type="molecule type" value="Genomic_DNA"/>
</dbReference>